<gene>
    <name evidence="3" type="ORF">Nepgr_030618</name>
</gene>
<keyword evidence="4" id="KW-1185">Reference proteome</keyword>
<keyword evidence="2" id="KW-1133">Transmembrane helix</keyword>
<dbReference type="EMBL" id="BSYO01000035">
    <property type="protein sequence ID" value="GMH28775.1"/>
    <property type="molecule type" value="Genomic_DNA"/>
</dbReference>
<accession>A0AAD3TEX8</accession>
<feature type="compositionally biased region" description="Basic residues" evidence="1">
    <location>
        <begin position="70"/>
        <end position="79"/>
    </location>
</feature>
<reference evidence="3" key="1">
    <citation type="submission" date="2023-05" db="EMBL/GenBank/DDBJ databases">
        <title>Nepenthes gracilis genome sequencing.</title>
        <authorList>
            <person name="Fukushima K."/>
        </authorList>
    </citation>
    <scope>NUCLEOTIDE SEQUENCE</scope>
    <source>
        <strain evidence="3">SING2019-196</strain>
    </source>
</reference>
<dbReference type="AlphaFoldDB" id="A0AAD3TEX8"/>
<name>A0AAD3TEX8_NEPGR</name>
<keyword evidence="2" id="KW-0812">Transmembrane</keyword>
<sequence length="155" mass="16871">MTSNSRDPARDVLMVSIALVTPAVGPTSSVSMIASNIPMAISATSLAPSALLPLPTPRLGPQPTSPHGGPPRRHRKKGPKWTTRLETRTDGAEGSPPTAGVTTQGEWLKDSKRVRALLYEELPTCLNLFRQPGPHLWRSRMMNLFTWLTGDKVLI</sequence>
<evidence type="ECO:0000313" key="4">
    <source>
        <dbReference type="Proteomes" id="UP001279734"/>
    </source>
</evidence>
<feature type="compositionally biased region" description="Pro residues" evidence="1">
    <location>
        <begin position="54"/>
        <end position="64"/>
    </location>
</feature>
<feature type="region of interest" description="Disordered" evidence="1">
    <location>
        <begin position="52"/>
        <end position="104"/>
    </location>
</feature>
<comment type="caution">
    <text evidence="3">The sequence shown here is derived from an EMBL/GenBank/DDBJ whole genome shotgun (WGS) entry which is preliminary data.</text>
</comment>
<dbReference type="Proteomes" id="UP001279734">
    <property type="component" value="Unassembled WGS sequence"/>
</dbReference>
<proteinExistence type="predicted"/>
<evidence type="ECO:0000256" key="1">
    <source>
        <dbReference type="SAM" id="MobiDB-lite"/>
    </source>
</evidence>
<protein>
    <submittedName>
        <fullName evidence="3">Uncharacterized protein</fullName>
    </submittedName>
</protein>
<organism evidence="3 4">
    <name type="scientific">Nepenthes gracilis</name>
    <name type="common">Slender pitcher plant</name>
    <dbReference type="NCBI Taxonomy" id="150966"/>
    <lineage>
        <taxon>Eukaryota</taxon>
        <taxon>Viridiplantae</taxon>
        <taxon>Streptophyta</taxon>
        <taxon>Embryophyta</taxon>
        <taxon>Tracheophyta</taxon>
        <taxon>Spermatophyta</taxon>
        <taxon>Magnoliopsida</taxon>
        <taxon>eudicotyledons</taxon>
        <taxon>Gunneridae</taxon>
        <taxon>Pentapetalae</taxon>
        <taxon>Caryophyllales</taxon>
        <taxon>Nepenthaceae</taxon>
        <taxon>Nepenthes</taxon>
    </lineage>
</organism>
<keyword evidence="2" id="KW-0472">Membrane</keyword>
<evidence type="ECO:0000313" key="3">
    <source>
        <dbReference type="EMBL" id="GMH28775.1"/>
    </source>
</evidence>
<evidence type="ECO:0000256" key="2">
    <source>
        <dbReference type="SAM" id="Phobius"/>
    </source>
</evidence>
<feature type="transmembrane region" description="Helical" evidence="2">
    <location>
        <begin position="12"/>
        <end position="34"/>
    </location>
</feature>